<keyword evidence="3 4" id="KW-0103">Bromodomain</keyword>
<dbReference type="CDD" id="cd05529">
    <property type="entry name" value="Bromo_WDR9_I_like"/>
    <property type="match status" value="1"/>
</dbReference>
<dbReference type="EMBL" id="JAVYJV010000048">
    <property type="protein sequence ID" value="KAK4337219.1"/>
    <property type="molecule type" value="Genomic_DNA"/>
</dbReference>
<dbReference type="PROSITE" id="PS50082">
    <property type="entry name" value="WD_REPEATS_2"/>
    <property type="match status" value="5"/>
</dbReference>
<dbReference type="Proteomes" id="UP001291623">
    <property type="component" value="Unassembled WGS sequence"/>
</dbReference>
<dbReference type="SMART" id="SM00297">
    <property type="entry name" value="BROMO"/>
    <property type="match status" value="1"/>
</dbReference>
<evidence type="ECO:0000256" key="1">
    <source>
        <dbReference type="ARBA" id="ARBA00022574"/>
    </source>
</evidence>
<accession>A0AAE1QQ56</accession>
<name>A0AAE1QQ56_9SOLA</name>
<evidence type="ECO:0000256" key="3">
    <source>
        <dbReference type="ARBA" id="ARBA00023117"/>
    </source>
</evidence>
<dbReference type="InterPro" id="IPR036427">
    <property type="entry name" value="Bromodomain-like_sf"/>
</dbReference>
<keyword evidence="1 5" id="KW-0853">WD repeat</keyword>
<dbReference type="Gene3D" id="2.130.10.10">
    <property type="entry name" value="YVTN repeat-like/Quinoprotein amine dehydrogenase"/>
    <property type="match status" value="2"/>
</dbReference>
<dbReference type="InterPro" id="IPR001487">
    <property type="entry name" value="Bromodomain"/>
</dbReference>
<evidence type="ECO:0000256" key="2">
    <source>
        <dbReference type="ARBA" id="ARBA00022737"/>
    </source>
</evidence>
<dbReference type="InterPro" id="IPR052060">
    <property type="entry name" value="Bromo_WD_repeat"/>
</dbReference>
<keyword evidence="9" id="KW-1185">Reference proteome</keyword>
<feature type="compositionally biased region" description="Low complexity" evidence="6">
    <location>
        <begin position="601"/>
        <end position="620"/>
    </location>
</feature>
<dbReference type="CDD" id="cd00200">
    <property type="entry name" value="WD40"/>
    <property type="match status" value="1"/>
</dbReference>
<feature type="region of interest" description="Disordered" evidence="6">
    <location>
        <begin position="475"/>
        <end position="511"/>
    </location>
</feature>
<dbReference type="GO" id="GO:0006357">
    <property type="term" value="P:regulation of transcription by RNA polymerase II"/>
    <property type="evidence" value="ECO:0007669"/>
    <property type="project" value="TreeGrafter"/>
</dbReference>
<dbReference type="Pfam" id="PF00400">
    <property type="entry name" value="WD40"/>
    <property type="match status" value="5"/>
</dbReference>
<evidence type="ECO:0000259" key="7">
    <source>
        <dbReference type="PROSITE" id="PS50014"/>
    </source>
</evidence>
<protein>
    <recommendedName>
        <fullName evidence="7">Bromo domain-containing protein</fullName>
    </recommendedName>
</protein>
<proteinExistence type="predicted"/>
<dbReference type="SUPFAM" id="SSF47370">
    <property type="entry name" value="Bromodomain"/>
    <property type="match status" value="1"/>
</dbReference>
<dbReference type="InterPro" id="IPR036322">
    <property type="entry name" value="WD40_repeat_dom_sf"/>
</dbReference>
<evidence type="ECO:0000313" key="8">
    <source>
        <dbReference type="EMBL" id="KAK4337219.1"/>
    </source>
</evidence>
<evidence type="ECO:0000313" key="9">
    <source>
        <dbReference type="Proteomes" id="UP001291623"/>
    </source>
</evidence>
<feature type="compositionally biased region" description="Basic and acidic residues" evidence="6">
    <location>
        <begin position="687"/>
        <end position="701"/>
    </location>
</feature>
<dbReference type="PROSITE" id="PS00678">
    <property type="entry name" value="WD_REPEATS_1"/>
    <property type="match status" value="1"/>
</dbReference>
<evidence type="ECO:0000256" key="6">
    <source>
        <dbReference type="SAM" id="MobiDB-lite"/>
    </source>
</evidence>
<dbReference type="AlphaFoldDB" id="A0AAE1QQ56"/>
<organism evidence="8 9">
    <name type="scientific">Anisodus tanguticus</name>
    <dbReference type="NCBI Taxonomy" id="243964"/>
    <lineage>
        <taxon>Eukaryota</taxon>
        <taxon>Viridiplantae</taxon>
        <taxon>Streptophyta</taxon>
        <taxon>Embryophyta</taxon>
        <taxon>Tracheophyta</taxon>
        <taxon>Spermatophyta</taxon>
        <taxon>Magnoliopsida</taxon>
        <taxon>eudicotyledons</taxon>
        <taxon>Gunneridae</taxon>
        <taxon>Pentapetalae</taxon>
        <taxon>asterids</taxon>
        <taxon>lamiids</taxon>
        <taxon>Solanales</taxon>
        <taxon>Solanaceae</taxon>
        <taxon>Solanoideae</taxon>
        <taxon>Hyoscyameae</taxon>
        <taxon>Anisodus</taxon>
    </lineage>
</organism>
<evidence type="ECO:0000256" key="4">
    <source>
        <dbReference type="PROSITE-ProRule" id="PRU00035"/>
    </source>
</evidence>
<feature type="repeat" description="WD" evidence="5">
    <location>
        <begin position="225"/>
        <end position="259"/>
    </location>
</feature>
<dbReference type="FunFam" id="2.130.10.10:FF:000997">
    <property type="entry name" value="AGAP002030-PA-like protein"/>
    <property type="match status" value="1"/>
</dbReference>
<feature type="region of interest" description="Disordered" evidence="6">
    <location>
        <begin position="592"/>
        <end position="738"/>
    </location>
</feature>
<feature type="compositionally biased region" description="Acidic residues" evidence="6">
    <location>
        <begin position="657"/>
        <end position="666"/>
    </location>
</feature>
<dbReference type="PANTHER" id="PTHR16266:SF17">
    <property type="entry name" value="BRWD3"/>
    <property type="match status" value="1"/>
</dbReference>
<keyword evidence="2" id="KW-0677">Repeat</keyword>
<dbReference type="GO" id="GO:0005634">
    <property type="term" value="C:nucleus"/>
    <property type="evidence" value="ECO:0007669"/>
    <property type="project" value="TreeGrafter"/>
</dbReference>
<feature type="repeat" description="WD" evidence="5">
    <location>
        <begin position="260"/>
        <end position="302"/>
    </location>
</feature>
<feature type="compositionally biased region" description="Polar residues" evidence="6">
    <location>
        <begin position="702"/>
        <end position="725"/>
    </location>
</feature>
<feature type="repeat" description="WD" evidence="5">
    <location>
        <begin position="59"/>
        <end position="95"/>
    </location>
</feature>
<feature type="compositionally biased region" description="Low complexity" evidence="6">
    <location>
        <begin position="645"/>
        <end position="656"/>
    </location>
</feature>
<dbReference type="PROSITE" id="PS50014">
    <property type="entry name" value="BROMODOMAIN_2"/>
    <property type="match status" value="1"/>
</dbReference>
<feature type="domain" description="Bromo" evidence="7">
    <location>
        <begin position="981"/>
        <end position="1051"/>
    </location>
</feature>
<evidence type="ECO:0000256" key="5">
    <source>
        <dbReference type="PROSITE-ProRule" id="PRU00221"/>
    </source>
</evidence>
<dbReference type="GO" id="GO:0008360">
    <property type="term" value="P:regulation of cell shape"/>
    <property type="evidence" value="ECO:0007669"/>
    <property type="project" value="TreeGrafter"/>
</dbReference>
<dbReference type="InterPro" id="IPR015943">
    <property type="entry name" value="WD40/YVTN_repeat-like_dom_sf"/>
</dbReference>
<dbReference type="SUPFAM" id="SSF50978">
    <property type="entry name" value="WD40 repeat-like"/>
    <property type="match status" value="1"/>
</dbReference>
<dbReference type="FunFam" id="1.20.920.10:FF:000066">
    <property type="entry name" value="Transcription initiation factor TFIID subunit 1"/>
    <property type="match status" value="1"/>
</dbReference>
<dbReference type="Gene3D" id="1.20.920.10">
    <property type="entry name" value="Bromodomain-like"/>
    <property type="match status" value="1"/>
</dbReference>
<dbReference type="GO" id="GO:0007010">
    <property type="term" value="P:cytoskeleton organization"/>
    <property type="evidence" value="ECO:0007669"/>
    <property type="project" value="TreeGrafter"/>
</dbReference>
<feature type="repeat" description="WD" evidence="5">
    <location>
        <begin position="158"/>
        <end position="192"/>
    </location>
</feature>
<dbReference type="InterPro" id="IPR057451">
    <property type="entry name" value="BRWD/PHIP_AD"/>
</dbReference>
<dbReference type="InterPro" id="IPR019775">
    <property type="entry name" value="WD40_repeat_CS"/>
</dbReference>
<dbReference type="Pfam" id="PF00439">
    <property type="entry name" value="Bromodomain"/>
    <property type="match status" value="1"/>
</dbReference>
<comment type="caution">
    <text evidence="8">The sequence shown here is derived from an EMBL/GenBank/DDBJ whole genome shotgun (WGS) entry which is preliminary data.</text>
</comment>
<dbReference type="Pfam" id="PF25313">
    <property type="entry name" value="BRWD_AD"/>
    <property type="match status" value="1"/>
</dbReference>
<dbReference type="PRINTS" id="PR00503">
    <property type="entry name" value="BROMODOMAIN"/>
</dbReference>
<dbReference type="InterPro" id="IPR001680">
    <property type="entry name" value="WD40_rpt"/>
</dbReference>
<reference evidence="8" key="1">
    <citation type="submission" date="2023-12" db="EMBL/GenBank/DDBJ databases">
        <title>Genome assembly of Anisodus tanguticus.</title>
        <authorList>
            <person name="Wang Y.-J."/>
        </authorList>
    </citation>
    <scope>NUCLEOTIDE SEQUENCE</scope>
    <source>
        <strain evidence="8">KB-2021</strain>
        <tissue evidence="8">Leaf</tissue>
    </source>
</reference>
<sequence length="1120" mass="129331">MLIKIWSAVNGRLLATLRGHSAEISDITVNYENTLLAAGSCDKMIRVWCIKTTKPICVLTGHTGMITSLKFCPYSKKDDRYLVSTSNDGTVCFWQWNVKTYEFNPNPIKYVERIKQGAHLICFSFSAGGSFLAVGSSDHYVRVYHVSGPVGPAKVLEIQPHLDQVDSLQFSNTGLRFVSGSKDGTANIWKYERQEWHSKTLQMSENLPGHQVSKTNPEISIKLKVSMVGWSLDDVYVITAVNDHSIKIWESNTGKLKYVLKEHDDEVYIIEAHPVDPRVFLSGGHDGKIFLWDLSTGKHIKMFFNQITGQGYGSIFDCKWSPDGQMFACTDSHGHLSIFSFGDGEKYRKIPDEVFFHTDYRPLIRDSNHYVIDEQTQCAPHLMPPPFLVDIDGNPYPPNLQRLVPGREHCKDEQLVPYIAIQHDRGVAEILDPRQDQQPNSPNAEVQRPTIDDMIERLQAEQANRNRVNEEHRYAVNSNDNSIDQPRNLPASDSFSSSNRPGARRSGDVEGVRQSVGNWQSRGENISILRRTRQYVPPLYLSEIKKMNNQLIKLSQFEEESYFKEAKKKPVTTALVLKEIINKERLTRRKKQMILQRRGIRNNLNNSARSNNRPSTRSNNALNEDEPSIQSDDSNDTSFSLDGVESWQESSSSSDNQSDDSSDDDWQFSRTDQRSARTKRKSQRNRNFVDSEDSHTDEQPRSSRNNNASINLDEPSTSSGVTRQSNKGRSKKQVLKDDEEVLDLPDAYKPPEWLTEVVPKRTPYFPQIGDEVIYFRKGHELYIEAVRRNGLYNIHPKTQPLNNKHVKDQQLVKVKSINYEVRPPRLVILQMKILNEDNMKETGEIFTLKYHDMPDVIDFLVLKQFYDNSIQRNWKPNQRFRSIIDNTWWFGTIKSLETNSNYEGCPFQNFRVIWDSKEEENMSAWDLEPCTERFPDSQKEGLSITEEERLQLMYIPKSEDWPACGREVECDRLINGFEKIMQISWAENFNAPVDLNEYPSYAKIVAYPIDLSTIKARLENRFYRSLDAVKFDVSFIEKNARLFNEAYSMITRNAKLITALIQKFIEREDCMDPTEIQQEIHQNKDMYESTESELDDDQENDRIILSRLETLLISIYTKII</sequence>
<gene>
    <name evidence="8" type="ORF">RND71_043318</name>
</gene>
<feature type="repeat" description="WD" evidence="5">
    <location>
        <begin position="17"/>
        <end position="58"/>
    </location>
</feature>
<dbReference type="PANTHER" id="PTHR16266">
    <property type="entry name" value="WD REPEAT DOMAIN 9"/>
    <property type="match status" value="1"/>
</dbReference>
<dbReference type="SMART" id="SM00320">
    <property type="entry name" value="WD40"/>
    <property type="match status" value="7"/>
</dbReference>
<feature type="compositionally biased region" description="Polar residues" evidence="6">
    <location>
        <begin position="476"/>
        <end position="500"/>
    </location>
</feature>
<feature type="compositionally biased region" description="Polar residues" evidence="6">
    <location>
        <begin position="628"/>
        <end position="640"/>
    </location>
</feature>
<dbReference type="PROSITE" id="PS50294">
    <property type="entry name" value="WD_REPEATS_REGION"/>
    <property type="match status" value="4"/>
</dbReference>